<dbReference type="OrthoDB" id="3251057at2759"/>
<gene>
    <name evidence="1" type="ORF">CPB84DRAFT_1690769</name>
</gene>
<comment type="caution">
    <text evidence="1">The sequence shown here is derived from an EMBL/GenBank/DDBJ whole genome shotgun (WGS) entry which is preliminary data.</text>
</comment>
<name>A0A9P5NA37_GYMJU</name>
<protein>
    <submittedName>
        <fullName evidence="1">Uncharacterized protein</fullName>
    </submittedName>
</protein>
<keyword evidence="2" id="KW-1185">Reference proteome</keyword>
<feature type="non-terminal residue" evidence="1">
    <location>
        <position position="77"/>
    </location>
</feature>
<organism evidence="1 2">
    <name type="scientific">Gymnopilus junonius</name>
    <name type="common">Spectacular rustgill mushroom</name>
    <name type="synonym">Gymnopilus spectabilis subsp. junonius</name>
    <dbReference type="NCBI Taxonomy" id="109634"/>
    <lineage>
        <taxon>Eukaryota</taxon>
        <taxon>Fungi</taxon>
        <taxon>Dikarya</taxon>
        <taxon>Basidiomycota</taxon>
        <taxon>Agaricomycotina</taxon>
        <taxon>Agaricomycetes</taxon>
        <taxon>Agaricomycetidae</taxon>
        <taxon>Agaricales</taxon>
        <taxon>Agaricineae</taxon>
        <taxon>Hymenogastraceae</taxon>
        <taxon>Gymnopilus</taxon>
    </lineage>
</organism>
<evidence type="ECO:0000313" key="1">
    <source>
        <dbReference type="EMBL" id="KAF8873412.1"/>
    </source>
</evidence>
<sequence>QVVHDEEVVKSLRQTAIHTMASRGVTMTLAEEKEALKLFPAVSGLAHHVHDNDAIRWKFQDLIEAATDLETNKKALD</sequence>
<dbReference type="Proteomes" id="UP000724874">
    <property type="component" value="Unassembled WGS sequence"/>
</dbReference>
<dbReference type="AlphaFoldDB" id="A0A9P5NA37"/>
<proteinExistence type="predicted"/>
<accession>A0A9P5NA37</accession>
<dbReference type="EMBL" id="JADNYJ010000237">
    <property type="protein sequence ID" value="KAF8873412.1"/>
    <property type="molecule type" value="Genomic_DNA"/>
</dbReference>
<reference evidence="1" key="1">
    <citation type="submission" date="2020-11" db="EMBL/GenBank/DDBJ databases">
        <authorList>
            <consortium name="DOE Joint Genome Institute"/>
            <person name="Ahrendt S."/>
            <person name="Riley R."/>
            <person name="Andreopoulos W."/>
            <person name="LaButti K."/>
            <person name="Pangilinan J."/>
            <person name="Ruiz-duenas F.J."/>
            <person name="Barrasa J.M."/>
            <person name="Sanchez-Garcia M."/>
            <person name="Camarero S."/>
            <person name="Miyauchi S."/>
            <person name="Serrano A."/>
            <person name="Linde D."/>
            <person name="Babiker R."/>
            <person name="Drula E."/>
            <person name="Ayuso-Fernandez I."/>
            <person name="Pacheco R."/>
            <person name="Padilla G."/>
            <person name="Ferreira P."/>
            <person name="Barriuso J."/>
            <person name="Kellner H."/>
            <person name="Castanera R."/>
            <person name="Alfaro M."/>
            <person name="Ramirez L."/>
            <person name="Pisabarro A.G."/>
            <person name="Kuo A."/>
            <person name="Tritt A."/>
            <person name="Lipzen A."/>
            <person name="He G."/>
            <person name="Yan M."/>
            <person name="Ng V."/>
            <person name="Cullen D."/>
            <person name="Martin F."/>
            <person name="Rosso M.-N."/>
            <person name="Henrissat B."/>
            <person name="Hibbett D."/>
            <person name="Martinez A.T."/>
            <person name="Grigoriev I.V."/>
        </authorList>
    </citation>
    <scope>NUCLEOTIDE SEQUENCE</scope>
    <source>
        <strain evidence="1">AH 44721</strain>
    </source>
</reference>
<evidence type="ECO:0000313" key="2">
    <source>
        <dbReference type="Proteomes" id="UP000724874"/>
    </source>
</evidence>